<reference evidence="2" key="1">
    <citation type="journal article" date="2014" name="Front. Microbiol.">
        <title>High frequency of phylogenetically diverse reductive dehalogenase-homologous genes in deep subseafloor sedimentary metagenomes.</title>
        <authorList>
            <person name="Kawai M."/>
            <person name="Futagami T."/>
            <person name="Toyoda A."/>
            <person name="Takaki Y."/>
            <person name="Nishi S."/>
            <person name="Hori S."/>
            <person name="Arai W."/>
            <person name="Tsubouchi T."/>
            <person name="Morono Y."/>
            <person name="Uchiyama I."/>
            <person name="Ito T."/>
            <person name="Fujiyama A."/>
            <person name="Inagaki F."/>
            <person name="Takami H."/>
        </authorList>
    </citation>
    <scope>NUCLEOTIDE SEQUENCE</scope>
    <source>
        <strain evidence="2">Expedition CK06-06</strain>
    </source>
</reference>
<evidence type="ECO:0000313" key="2">
    <source>
        <dbReference type="EMBL" id="GAG85060.1"/>
    </source>
</evidence>
<proteinExistence type="predicted"/>
<protein>
    <submittedName>
        <fullName evidence="2">Uncharacterized protein</fullName>
    </submittedName>
</protein>
<feature type="region of interest" description="Disordered" evidence="1">
    <location>
        <begin position="1"/>
        <end position="22"/>
    </location>
</feature>
<evidence type="ECO:0000256" key="1">
    <source>
        <dbReference type="SAM" id="MobiDB-lite"/>
    </source>
</evidence>
<comment type="caution">
    <text evidence="2">The sequence shown here is derived from an EMBL/GenBank/DDBJ whole genome shotgun (WGS) entry which is preliminary data.</text>
</comment>
<name>X1AQQ8_9ZZZZ</name>
<dbReference type="EMBL" id="BART01010096">
    <property type="protein sequence ID" value="GAG85060.1"/>
    <property type="molecule type" value="Genomic_DNA"/>
</dbReference>
<accession>X1AQQ8</accession>
<organism evidence="2">
    <name type="scientific">marine sediment metagenome</name>
    <dbReference type="NCBI Taxonomy" id="412755"/>
    <lineage>
        <taxon>unclassified sequences</taxon>
        <taxon>metagenomes</taxon>
        <taxon>ecological metagenomes</taxon>
    </lineage>
</organism>
<dbReference type="AlphaFoldDB" id="X1AQQ8"/>
<gene>
    <name evidence="2" type="ORF">S01H4_22127</name>
</gene>
<sequence>MVGDVKQGVTPWRGGGVKQSHSGLLRGSACLTPVTGYTSTNHIFPIVFATLVSWDNMVKGKLPGFLPTVLTGV</sequence>